<dbReference type="EMBL" id="NHYE01005593">
    <property type="protein sequence ID" value="PPQ68557.1"/>
    <property type="molecule type" value="Genomic_DNA"/>
</dbReference>
<protein>
    <submittedName>
        <fullName evidence="1">Uncharacterized protein</fullName>
    </submittedName>
</protein>
<evidence type="ECO:0000313" key="1">
    <source>
        <dbReference type="EMBL" id="PPQ68557.1"/>
    </source>
</evidence>
<comment type="caution">
    <text evidence="1">The sequence shown here is derived from an EMBL/GenBank/DDBJ whole genome shotgun (WGS) entry which is preliminary data.</text>
</comment>
<gene>
    <name evidence="1" type="ORF">CVT26_003366</name>
</gene>
<name>A0A409VQN8_9AGAR</name>
<accession>A0A409VQN8</accession>
<dbReference type="AlphaFoldDB" id="A0A409VQN8"/>
<dbReference type="Proteomes" id="UP000284706">
    <property type="component" value="Unassembled WGS sequence"/>
</dbReference>
<organism evidence="1 2">
    <name type="scientific">Gymnopilus dilepis</name>
    <dbReference type="NCBI Taxonomy" id="231916"/>
    <lineage>
        <taxon>Eukaryota</taxon>
        <taxon>Fungi</taxon>
        <taxon>Dikarya</taxon>
        <taxon>Basidiomycota</taxon>
        <taxon>Agaricomycotina</taxon>
        <taxon>Agaricomycetes</taxon>
        <taxon>Agaricomycetidae</taxon>
        <taxon>Agaricales</taxon>
        <taxon>Agaricineae</taxon>
        <taxon>Hymenogastraceae</taxon>
        <taxon>Gymnopilus</taxon>
    </lineage>
</organism>
<keyword evidence="2" id="KW-1185">Reference proteome</keyword>
<proteinExistence type="predicted"/>
<reference evidence="1 2" key="1">
    <citation type="journal article" date="2018" name="Evol. Lett.">
        <title>Horizontal gene cluster transfer increased hallucinogenic mushroom diversity.</title>
        <authorList>
            <person name="Reynolds H.T."/>
            <person name="Vijayakumar V."/>
            <person name="Gluck-Thaler E."/>
            <person name="Korotkin H.B."/>
            <person name="Matheny P.B."/>
            <person name="Slot J.C."/>
        </authorList>
    </citation>
    <scope>NUCLEOTIDE SEQUENCE [LARGE SCALE GENOMIC DNA]</scope>
    <source>
        <strain evidence="1 2">SRW20</strain>
    </source>
</reference>
<dbReference type="InParanoid" id="A0A409VQN8"/>
<evidence type="ECO:0000313" key="2">
    <source>
        <dbReference type="Proteomes" id="UP000284706"/>
    </source>
</evidence>
<sequence>MTTYIYSIWNAKIPFIVRTSTRLLAYPNASFPPLKPCQYVQDPRLVFYESPARPSLTHSSTLPLVRSFRTLYITPSRRHVTTYSAFRSRHKPPSQLCRKNWNSGRYGRRWFLGRGLEGLSRKKNAVLCFYDPVGLPRRRWLTVAALFVGHDAEKHAVFCHPPLQNLSDSSSQSNVAAQGLSTLEVANSGSLAARLCNVGSLLTAGYRNIAVPRPLDIAIAFRIKGNTHKTALMLASHLDDPKFLFSENVVLCGRATISPDQSPHNQAICTLHTSSLHHTLAHPFFFISTNPLRSLWRAEDAMLDLVWQTRGSSAVQLQLAITEQAGMTEQDHRREMGLIP</sequence>